<dbReference type="Proteomes" id="UP001632037">
    <property type="component" value="Unassembled WGS sequence"/>
</dbReference>
<protein>
    <submittedName>
        <fullName evidence="1">Uncharacterized protein</fullName>
    </submittedName>
</protein>
<dbReference type="EMBL" id="JBIMZQ010000012">
    <property type="protein sequence ID" value="KAL3667961.1"/>
    <property type="molecule type" value="Genomic_DNA"/>
</dbReference>
<evidence type="ECO:0000313" key="1">
    <source>
        <dbReference type="EMBL" id="KAL3667961.1"/>
    </source>
</evidence>
<keyword evidence="2" id="KW-1185">Reference proteome</keyword>
<accession>A0ABD3FQJ8</accession>
<dbReference type="AlphaFoldDB" id="A0ABD3FQJ8"/>
<evidence type="ECO:0000313" key="2">
    <source>
        <dbReference type="Proteomes" id="UP001632037"/>
    </source>
</evidence>
<reference evidence="1 2" key="1">
    <citation type="submission" date="2024-09" db="EMBL/GenBank/DDBJ databases">
        <title>Genome sequencing and assembly of Phytophthora oleae, isolate VK10A, causative agent of rot of olive drupes.</title>
        <authorList>
            <person name="Conti Taguali S."/>
            <person name="Riolo M."/>
            <person name="La Spada F."/>
            <person name="Cacciola S.O."/>
            <person name="Dionisio G."/>
        </authorList>
    </citation>
    <scope>NUCLEOTIDE SEQUENCE [LARGE SCALE GENOMIC DNA]</scope>
    <source>
        <strain evidence="1 2">VK10A</strain>
    </source>
</reference>
<name>A0ABD3FQJ8_9STRA</name>
<gene>
    <name evidence="1" type="ORF">V7S43_006838</name>
</gene>
<proteinExistence type="predicted"/>
<sequence>MTSSAAAYSNEDAKDIVAPLKDILADNSALKPNFGDNFIWTGINNTLKARDLSFTTTFEWWKYLLLLLKRLPSATPIDAKEFAKVAASELLNWWWKLSKLRLKWSRALPGACCCRVDGRRCCHQHLFDFQLEDLDIMLIFNLSFTAHSEKIMNPMRSAQRYLRGGFVFDVLCALPCEYVNLSSYGLMRLPPQLILASPFATWRSTSLQ</sequence>
<comment type="caution">
    <text evidence="1">The sequence shown here is derived from an EMBL/GenBank/DDBJ whole genome shotgun (WGS) entry which is preliminary data.</text>
</comment>
<organism evidence="1 2">
    <name type="scientific">Phytophthora oleae</name>
    <dbReference type="NCBI Taxonomy" id="2107226"/>
    <lineage>
        <taxon>Eukaryota</taxon>
        <taxon>Sar</taxon>
        <taxon>Stramenopiles</taxon>
        <taxon>Oomycota</taxon>
        <taxon>Peronosporomycetes</taxon>
        <taxon>Peronosporales</taxon>
        <taxon>Peronosporaceae</taxon>
        <taxon>Phytophthora</taxon>
    </lineage>
</organism>